<evidence type="ECO:0000256" key="3">
    <source>
        <dbReference type="SAM" id="SignalP"/>
    </source>
</evidence>
<dbReference type="Gene3D" id="2.40.50.120">
    <property type="match status" value="1"/>
</dbReference>
<evidence type="ECO:0000256" key="2">
    <source>
        <dbReference type="ARBA" id="ARBA00022525"/>
    </source>
</evidence>
<dbReference type="GO" id="GO:0005615">
    <property type="term" value="C:extracellular space"/>
    <property type="evidence" value="ECO:0007669"/>
    <property type="project" value="TreeGrafter"/>
</dbReference>
<dbReference type="InterPro" id="IPR001820">
    <property type="entry name" value="TIMP"/>
</dbReference>
<comment type="subcellular location">
    <subcellularLocation>
        <location evidence="1">Secreted</location>
    </subcellularLocation>
</comment>
<sequence>MARLRFLAHATGAVALAAVLSAAVLTGTASACSCLPYDTEPQRYARADHVFSGHVSASTVLERGKPDYVWDDLRAYTVQVDQEYKGDVPATVTVTTNYAGSMCGLSLYVGQSYLVFAFGDSTGGEVSSHYCSGTRPANAGPPVTTTAMAAPAAAPTCTAAAA</sequence>
<dbReference type="Proteomes" id="UP000268727">
    <property type="component" value="Unassembled WGS sequence"/>
</dbReference>
<keyword evidence="3" id="KW-0732">Signal</keyword>
<dbReference type="InterPro" id="IPR008993">
    <property type="entry name" value="TIMP-like_OB-fold"/>
</dbReference>
<dbReference type="PANTHER" id="PTHR11844">
    <property type="entry name" value="METALLOPROTEASE INHIBITOR"/>
    <property type="match status" value="1"/>
</dbReference>
<keyword evidence="5" id="KW-1185">Reference proteome</keyword>
<dbReference type="GO" id="GO:0002020">
    <property type="term" value="F:protease binding"/>
    <property type="evidence" value="ECO:0007669"/>
    <property type="project" value="TreeGrafter"/>
</dbReference>
<accession>A0A3N1HH99</accession>
<dbReference type="SUPFAM" id="SSF50242">
    <property type="entry name" value="TIMP-like"/>
    <property type="match status" value="1"/>
</dbReference>
<dbReference type="GO" id="GO:0051045">
    <property type="term" value="P:negative regulation of membrane protein ectodomain proteolysis"/>
    <property type="evidence" value="ECO:0007669"/>
    <property type="project" value="TreeGrafter"/>
</dbReference>
<gene>
    <name evidence="4" type="ORF">EDD40_7370</name>
</gene>
<protein>
    <submittedName>
        <fullName evidence="4">Tissue inhibitor of metalloproteinase</fullName>
    </submittedName>
</protein>
<dbReference type="Pfam" id="PF00965">
    <property type="entry name" value="TIMP"/>
    <property type="match status" value="1"/>
</dbReference>
<organism evidence="4 5">
    <name type="scientific">Saccharothrix texasensis</name>
    <dbReference type="NCBI Taxonomy" id="103734"/>
    <lineage>
        <taxon>Bacteria</taxon>
        <taxon>Bacillati</taxon>
        <taxon>Actinomycetota</taxon>
        <taxon>Actinomycetes</taxon>
        <taxon>Pseudonocardiales</taxon>
        <taxon>Pseudonocardiaceae</taxon>
        <taxon>Saccharothrix</taxon>
    </lineage>
</organism>
<comment type="caution">
    <text evidence="4">The sequence shown here is derived from an EMBL/GenBank/DDBJ whole genome shotgun (WGS) entry which is preliminary data.</text>
</comment>
<reference evidence="4 5" key="1">
    <citation type="submission" date="2018-11" db="EMBL/GenBank/DDBJ databases">
        <title>Sequencing the genomes of 1000 actinobacteria strains.</title>
        <authorList>
            <person name="Klenk H.-P."/>
        </authorList>
    </citation>
    <scope>NUCLEOTIDE SEQUENCE [LARGE SCALE GENOMIC DNA]</scope>
    <source>
        <strain evidence="4 5">DSM 44231</strain>
    </source>
</reference>
<dbReference type="GO" id="GO:0008191">
    <property type="term" value="F:metalloendopeptidase inhibitor activity"/>
    <property type="evidence" value="ECO:0007669"/>
    <property type="project" value="InterPro"/>
</dbReference>
<evidence type="ECO:0000256" key="1">
    <source>
        <dbReference type="ARBA" id="ARBA00004613"/>
    </source>
</evidence>
<dbReference type="PANTHER" id="PTHR11844:SF33">
    <property type="entry name" value="TISSUE INHIBITOR OF METALLOPROTEINASE"/>
    <property type="match status" value="1"/>
</dbReference>
<keyword evidence="2" id="KW-0964">Secreted</keyword>
<evidence type="ECO:0000313" key="5">
    <source>
        <dbReference type="Proteomes" id="UP000268727"/>
    </source>
</evidence>
<feature type="chain" id="PRO_5018271688" evidence="3">
    <location>
        <begin position="32"/>
        <end position="162"/>
    </location>
</feature>
<feature type="signal peptide" evidence="3">
    <location>
        <begin position="1"/>
        <end position="31"/>
    </location>
</feature>
<name>A0A3N1HH99_9PSEU</name>
<dbReference type="EMBL" id="RJKM01000001">
    <property type="protein sequence ID" value="ROP41893.1"/>
    <property type="molecule type" value="Genomic_DNA"/>
</dbReference>
<evidence type="ECO:0000313" key="4">
    <source>
        <dbReference type="EMBL" id="ROP41893.1"/>
    </source>
</evidence>
<dbReference type="PROSITE" id="PS51257">
    <property type="entry name" value="PROKAR_LIPOPROTEIN"/>
    <property type="match status" value="1"/>
</dbReference>
<proteinExistence type="predicted"/>
<dbReference type="AlphaFoldDB" id="A0A3N1HH99"/>
<dbReference type="GO" id="GO:0031012">
    <property type="term" value="C:extracellular matrix"/>
    <property type="evidence" value="ECO:0007669"/>
    <property type="project" value="TreeGrafter"/>
</dbReference>